<dbReference type="PIRSF" id="PIRSF005384">
    <property type="entry name" value="RpiB_LacA_B"/>
    <property type="match status" value="1"/>
</dbReference>
<dbReference type="InterPro" id="IPR036569">
    <property type="entry name" value="RpiB_LacA_LacB_sf"/>
</dbReference>
<proteinExistence type="inferred from homology"/>
<name>A0ABT7U9K0_9FIRM</name>
<dbReference type="Gene3D" id="3.40.1400.10">
    <property type="entry name" value="Sugar-phosphate isomerase, RpiB/LacA/LacB"/>
    <property type="match status" value="1"/>
</dbReference>
<keyword evidence="2" id="KW-0413">Isomerase</keyword>
<accession>A0ABT7U9K0</accession>
<gene>
    <name evidence="2" type="primary">lacA</name>
    <name evidence="2" type="ORF">QUV96_01350</name>
</gene>
<dbReference type="NCBIfam" id="NF006380">
    <property type="entry name" value="PRK08621.1"/>
    <property type="match status" value="1"/>
</dbReference>
<dbReference type="EC" id="5.3.1.26" evidence="2"/>
<reference evidence="2 3" key="2">
    <citation type="submission" date="2023-06" db="EMBL/GenBank/DDBJ databases">
        <title>Identification and characterization of horizontal gene transfer across gut microbiota members of farm animals based on homology search.</title>
        <authorList>
            <person name="Schwarzerova J."/>
            <person name="Nykrynova M."/>
            <person name="Jureckova K."/>
            <person name="Cejkova D."/>
            <person name="Rychlik I."/>
        </authorList>
    </citation>
    <scope>NUCLEOTIDE SEQUENCE [LARGE SCALE GENOMIC DNA]</scope>
    <source>
        <strain evidence="2 3">ET39</strain>
    </source>
</reference>
<organism evidence="2 3">
    <name type="scientific">Amedibacillus dolichus</name>
    <dbReference type="NCBI Taxonomy" id="31971"/>
    <lineage>
        <taxon>Bacteria</taxon>
        <taxon>Bacillati</taxon>
        <taxon>Bacillota</taxon>
        <taxon>Erysipelotrichia</taxon>
        <taxon>Erysipelotrichales</taxon>
        <taxon>Erysipelotrichaceae</taxon>
        <taxon>Amedibacillus</taxon>
    </lineage>
</organism>
<sequence>MRIVISSDKKGLELKNRIVEYLRDQSFEVEDLTPQGDVDFYEASIKVVNEVLKDVKANKGIIIDEFGAGPFMVADKFKYIICAELNDEHSAKMTRDHNNANVITMGSGVIGEDVACRIANRFCVAQYSGGRHQIRVDMLNKMC</sequence>
<dbReference type="SUPFAM" id="SSF89623">
    <property type="entry name" value="Ribose/Galactose isomerase RpiB/AlsB"/>
    <property type="match status" value="1"/>
</dbReference>
<keyword evidence="3" id="KW-1185">Reference proteome</keyword>
<dbReference type="Proteomes" id="UP001529340">
    <property type="component" value="Unassembled WGS sequence"/>
</dbReference>
<protein>
    <submittedName>
        <fullName evidence="2">Galactose-6-phosphate isomerase subunit LacA</fullName>
        <ecNumber evidence="2">5.3.1.26</ecNumber>
    </submittedName>
</protein>
<evidence type="ECO:0000256" key="1">
    <source>
        <dbReference type="ARBA" id="ARBA00008754"/>
    </source>
</evidence>
<evidence type="ECO:0000313" key="3">
    <source>
        <dbReference type="Proteomes" id="UP001529340"/>
    </source>
</evidence>
<dbReference type="PANTHER" id="PTHR30345:SF5">
    <property type="entry name" value="GALACTOSE-6-PHOSPHATE ISOMERASE SUBUNIT LACA"/>
    <property type="match status" value="1"/>
</dbReference>
<comment type="caution">
    <text evidence="2">The sequence shown here is derived from an EMBL/GenBank/DDBJ whole genome shotgun (WGS) entry which is preliminary data.</text>
</comment>
<dbReference type="RefSeq" id="WP_289606750.1">
    <property type="nucleotide sequence ID" value="NZ_JAUDCG010000004.1"/>
</dbReference>
<evidence type="ECO:0000313" key="2">
    <source>
        <dbReference type="EMBL" id="MDM8156279.1"/>
    </source>
</evidence>
<dbReference type="GO" id="GO:0050044">
    <property type="term" value="F:galactose-6-phosphate isomerase activity"/>
    <property type="evidence" value="ECO:0007669"/>
    <property type="project" value="UniProtKB-EC"/>
</dbReference>
<comment type="similarity">
    <text evidence="1">Belongs to the LacAB/RpiB family.</text>
</comment>
<dbReference type="Pfam" id="PF02502">
    <property type="entry name" value="LacAB_rpiB"/>
    <property type="match status" value="1"/>
</dbReference>
<reference evidence="2 3" key="3">
    <citation type="submission" date="2023-06" db="EMBL/GenBank/DDBJ databases">
        <authorList>
            <person name="Zeman M."/>
            <person name="Kubasova T."/>
            <person name="Jahodarova E."/>
            <person name="Nykrynova M."/>
            <person name="Rychlik I."/>
        </authorList>
    </citation>
    <scope>NUCLEOTIDE SEQUENCE [LARGE SCALE GENOMIC DNA]</scope>
    <source>
        <strain evidence="2 3">ET39</strain>
    </source>
</reference>
<dbReference type="NCBIfam" id="TIGR00689">
    <property type="entry name" value="rpiB_lacA_lacB"/>
    <property type="match status" value="1"/>
</dbReference>
<dbReference type="InterPro" id="IPR003500">
    <property type="entry name" value="RpiB_LacA_LacB"/>
</dbReference>
<dbReference type="EMBL" id="JAUDCG010000004">
    <property type="protein sequence ID" value="MDM8156279.1"/>
    <property type="molecule type" value="Genomic_DNA"/>
</dbReference>
<dbReference type="PANTHER" id="PTHR30345">
    <property type="entry name" value="RIBOSE-5-PHOSPHATE ISOMERASE B"/>
    <property type="match status" value="1"/>
</dbReference>
<reference evidence="3" key="1">
    <citation type="submission" date="2023-06" db="EMBL/GenBank/DDBJ databases">
        <title>Identification and characterization of horizontal gene transfer across gut microbiota members of farm animals based on homology search.</title>
        <authorList>
            <person name="Zeman M."/>
            <person name="Kubasova T."/>
            <person name="Jahodarova E."/>
            <person name="Nykrynova M."/>
            <person name="Rychlik I."/>
        </authorList>
    </citation>
    <scope>NUCLEOTIDE SEQUENCE [LARGE SCALE GENOMIC DNA]</scope>
    <source>
        <strain evidence="3">ET39</strain>
    </source>
</reference>